<dbReference type="EMBL" id="CP093343">
    <property type="protein sequence ID" value="WOG82121.1"/>
    <property type="molecule type" value="Genomic_DNA"/>
</dbReference>
<dbReference type="SMART" id="SM00504">
    <property type="entry name" value="Ubox"/>
    <property type="match status" value="1"/>
</dbReference>
<dbReference type="AlphaFoldDB" id="A0A166G9B9"/>
<dbReference type="Pfam" id="PF25598">
    <property type="entry name" value="ARM_PUB"/>
    <property type="match status" value="1"/>
</dbReference>
<keyword evidence="5" id="KW-0677">Repeat</keyword>
<dbReference type="PANTHER" id="PTHR22849:SF158">
    <property type="entry name" value="U-BOX DOMAIN-CONTAINING PROTEIN"/>
    <property type="match status" value="1"/>
</dbReference>
<dbReference type="SUPFAM" id="SSF48371">
    <property type="entry name" value="ARM repeat"/>
    <property type="match status" value="1"/>
</dbReference>
<dbReference type="KEGG" id="dcr:108214983"/>
<evidence type="ECO:0000313" key="9">
    <source>
        <dbReference type="EMBL" id="WOG82121.1"/>
    </source>
</evidence>
<comment type="function">
    <text evidence="2 7">Functions as an E3 ubiquitin ligase.</text>
</comment>
<dbReference type="GO" id="GO:0061630">
    <property type="term" value="F:ubiquitin protein ligase activity"/>
    <property type="evidence" value="ECO:0007669"/>
    <property type="project" value="UniProtKB-UniRule"/>
</dbReference>
<organism evidence="9 10">
    <name type="scientific">Daucus carota subsp. sativus</name>
    <name type="common">Carrot</name>
    <dbReference type="NCBI Taxonomy" id="79200"/>
    <lineage>
        <taxon>Eukaryota</taxon>
        <taxon>Viridiplantae</taxon>
        <taxon>Streptophyta</taxon>
        <taxon>Embryophyta</taxon>
        <taxon>Tracheophyta</taxon>
        <taxon>Spermatophyta</taxon>
        <taxon>Magnoliopsida</taxon>
        <taxon>eudicotyledons</taxon>
        <taxon>Gunneridae</taxon>
        <taxon>Pentapetalae</taxon>
        <taxon>asterids</taxon>
        <taxon>campanulids</taxon>
        <taxon>Apiales</taxon>
        <taxon>Apiaceae</taxon>
        <taxon>Apioideae</taxon>
        <taxon>Scandiceae</taxon>
        <taxon>Daucinae</taxon>
        <taxon>Daucus</taxon>
        <taxon>Daucus sect. Daucus</taxon>
    </lineage>
</organism>
<evidence type="ECO:0000256" key="1">
    <source>
        <dbReference type="ARBA" id="ARBA00000900"/>
    </source>
</evidence>
<comment type="catalytic activity">
    <reaction evidence="1 7">
        <text>S-ubiquitinyl-[E2 ubiquitin-conjugating enzyme]-L-cysteine + [acceptor protein]-L-lysine = [E2 ubiquitin-conjugating enzyme]-L-cysteine + N(6)-ubiquitinyl-[acceptor protein]-L-lysine.</text>
        <dbReference type="EC" id="2.3.2.27"/>
    </reaction>
</comment>
<evidence type="ECO:0000256" key="6">
    <source>
        <dbReference type="ARBA" id="ARBA00022786"/>
    </source>
</evidence>
<protein>
    <recommendedName>
        <fullName evidence="7 8">U-box domain-containing protein</fullName>
        <ecNumber evidence="7">2.3.2.27</ecNumber>
    </recommendedName>
    <alternativeName>
        <fullName evidence="7">RING-type E3 ubiquitin transferase PUB</fullName>
    </alternativeName>
</protein>
<reference evidence="9" key="1">
    <citation type="journal article" date="2016" name="Nat. Genet.">
        <title>A high-quality carrot genome assembly provides new insights into carotenoid accumulation and asterid genome evolution.</title>
        <authorList>
            <person name="Iorizzo M."/>
            <person name="Ellison S."/>
            <person name="Senalik D."/>
            <person name="Zeng P."/>
            <person name="Satapoomin P."/>
            <person name="Huang J."/>
            <person name="Bowman M."/>
            <person name="Iovene M."/>
            <person name="Sanseverino W."/>
            <person name="Cavagnaro P."/>
            <person name="Yildiz M."/>
            <person name="Macko-Podgorni A."/>
            <person name="Moranska E."/>
            <person name="Grzebelus E."/>
            <person name="Grzebelus D."/>
            <person name="Ashrafi H."/>
            <person name="Zheng Z."/>
            <person name="Cheng S."/>
            <person name="Spooner D."/>
            <person name="Van Deynze A."/>
            <person name="Simon P."/>
        </authorList>
    </citation>
    <scope>NUCLEOTIDE SEQUENCE</scope>
    <source>
        <tissue evidence="9">Leaf</tissue>
    </source>
</reference>
<dbReference type="Pfam" id="PF04564">
    <property type="entry name" value="U-box"/>
    <property type="match status" value="1"/>
</dbReference>
<dbReference type="OrthoDB" id="10064100at2759"/>
<dbReference type="InterPro" id="IPR003613">
    <property type="entry name" value="Ubox_domain"/>
</dbReference>
<dbReference type="PROSITE" id="PS51698">
    <property type="entry name" value="U_BOX"/>
    <property type="match status" value="1"/>
</dbReference>
<dbReference type="EC" id="2.3.2.27" evidence="7"/>
<dbReference type="OMA" id="KDDLCIT"/>
<dbReference type="InterPro" id="IPR045185">
    <property type="entry name" value="PUB22/23/24-like"/>
</dbReference>
<keyword evidence="4 7" id="KW-0808">Transferase</keyword>
<dbReference type="Proteomes" id="UP000077755">
    <property type="component" value="Chromosome 1"/>
</dbReference>
<evidence type="ECO:0000256" key="3">
    <source>
        <dbReference type="ARBA" id="ARBA00004906"/>
    </source>
</evidence>
<feature type="domain" description="U-box" evidence="8">
    <location>
        <begin position="9"/>
        <end position="83"/>
    </location>
</feature>
<dbReference type="Gramene" id="KZN08698">
    <property type="protein sequence ID" value="KZN08698"/>
    <property type="gene ID" value="DCAR_001354"/>
</dbReference>
<comment type="pathway">
    <text evidence="3 7">Protein modification; protein ubiquitination.</text>
</comment>
<evidence type="ECO:0000256" key="2">
    <source>
        <dbReference type="ARBA" id="ARBA00003861"/>
    </source>
</evidence>
<evidence type="ECO:0000313" key="10">
    <source>
        <dbReference type="Proteomes" id="UP000077755"/>
    </source>
</evidence>
<dbReference type="SUPFAM" id="SSF57850">
    <property type="entry name" value="RING/U-box"/>
    <property type="match status" value="1"/>
</dbReference>
<dbReference type="InterPro" id="IPR058678">
    <property type="entry name" value="ARM_PUB"/>
</dbReference>
<dbReference type="InterPro" id="IPR011989">
    <property type="entry name" value="ARM-like"/>
</dbReference>
<reference evidence="9" key="2">
    <citation type="submission" date="2022-03" db="EMBL/GenBank/DDBJ databases">
        <title>Draft title - Genomic analysis of global carrot germplasm unveils the trajectory of domestication and the origin of high carotenoid orange carrot.</title>
        <authorList>
            <person name="Iorizzo M."/>
            <person name="Ellison S."/>
            <person name="Senalik D."/>
            <person name="Macko-Podgorni A."/>
            <person name="Grzebelus D."/>
            <person name="Bostan H."/>
            <person name="Rolling W."/>
            <person name="Curaba J."/>
            <person name="Simon P."/>
        </authorList>
    </citation>
    <scope>NUCLEOTIDE SEQUENCE</scope>
    <source>
        <tissue evidence="9">Leaf</tissue>
    </source>
</reference>
<proteinExistence type="predicted"/>
<evidence type="ECO:0000259" key="8">
    <source>
        <dbReference type="PROSITE" id="PS51698"/>
    </source>
</evidence>
<keyword evidence="6 7" id="KW-0833">Ubl conjugation pathway</keyword>
<name>A0A166G9B9_DAUCS</name>
<dbReference type="PANTHER" id="PTHR22849">
    <property type="entry name" value="WDSAM1 PROTEIN"/>
    <property type="match status" value="1"/>
</dbReference>
<dbReference type="Gene3D" id="1.25.10.10">
    <property type="entry name" value="Leucine-rich Repeat Variant"/>
    <property type="match status" value="1"/>
</dbReference>
<dbReference type="InterPro" id="IPR016024">
    <property type="entry name" value="ARM-type_fold"/>
</dbReference>
<accession>A0A166G9B9</accession>
<dbReference type="InterPro" id="IPR013083">
    <property type="entry name" value="Znf_RING/FYVE/PHD"/>
</dbReference>
<keyword evidence="10" id="KW-1185">Reference proteome</keyword>
<dbReference type="Gene3D" id="3.30.40.10">
    <property type="entry name" value="Zinc/RING finger domain, C3HC4 (zinc finger)"/>
    <property type="match status" value="1"/>
</dbReference>
<dbReference type="FunFam" id="3.30.40.10:FF:000502">
    <property type="entry name" value="RING-type E3 ubiquitin transferase"/>
    <property type="match status" value="1"/>
</dbReference>
<sequence>MVRDDLRISIPSLFKCPISLDVMTSPVSLCTGVTYDRSSIQRWLDSGHNTCPATMQLLQTKEVVPNHTLKRLIKIWSDSVQTQSNSLTQLQARSLVAELKETCSEIDENSFAIVAKLTSFASESIQNRKFLAKISGFLGFLIEMFNKHLKKFYFAEKVIQLCCVVLEEDEDKQRLSNAIDKHEFQVSISIILQHGAPDSKIAAIRVLELLAIDLDSNILSELIKLIGANTKPNSVIESCLSCLISSAIHKRIRIKLVQLGAIQSLGGLLSASDISVLIVEKIMKILEMLTGCKEGRNAICENESCLNAIVKNLLKVSSRATEHGVTILWSLCCLFRESKAQAVVAKSNGLTKLLLLMQSNCSQAVRQMSSDMLKMFRVNSKSCLISYETKTTHIMPF</sequence>
<dbReference type="InterPro" id="IPR045210">
    <property type="entry name" value="RING-Ubox_PUB"/>
</dbReference>
<gene>
    <name evidence="9" type="ORF">DCAR_0101283</name>
</gene>
<evidence type="ECO:0000256" key="4">
    <source>
        <dbReference type="ARBA" id="ARBA00022679"/>
    </source>
</evidence>
<dbReference type="GO" id="GO:0016567">
    <property type="term" value="P:protein ubiquitination"/>
    <property type="evidence" value="ECO:0007669"/>
    <property type="project" value="UniProtKB-UniRule"/>
</dbReference>
<evidence type="ECO:0000256" key="7">
    <source>
        <dbReference type="RuleBase" id="RU369093"/>
    </source>
</evidence>
<dbReference type="CDD" id="cd16664">
    <property type="entry name" value="RING-Ubox_PUB"/>
    <property type="match status" value="1"/>
</dbReference>
<evidence type="ECO:0000256" key="5">
    <source>
        <dbReference type="ARBA" id="ARBA00022737"/>
    </source>
</evidence>